<protein>
    <submittedName>
        <fullName evidence="2">Uncharacterized protein</fullName>
    </submittedName>
</protein>
<feature type="compositionally biased region" description="Basic residues" evidence="1">
    <location>
        <begin position="1"/>
        <end position="10"/>
    </location>
</feature>
<evidence type="ECO:0000313" key="2">
    <source>
        <dbReference type="EMBL" id="TMS33494.1"/>
    </source>
</evidence>
<dbReference type="Proteomes" id="UP000298663">
    <property type="component" value="Unassembled WGS sequence"/>
</dbReference>
<evidence type="ECO:0000313" key="3">
    <source>
        <dbReference type="Proteomes" id="UP000298663"/>
    </source>
</evidence>
<proteinExistence type="predicted"/>
<feature type="region of interest" description="Disordered" evidence="1">
    <location>
        <begin position="1"/>
        <end position="42"/>
    </location>
</feature>
<evidence type="ECO:0000256" key="1">
    <source>
        <dbReference type="SAM" id="MobiDB-lite"/>
    </source>
</evidence>
<name>A0A4U8UKN2_STECR</name>
<organism evidence="2 3">
    <name type="scientific">Steinernema carpocapsae</name>
    <name type="common">Entomopathogenic nematode</name>
    <dbReference type="NCBI Taxonomy" id="34508"/>
    <lineage>
        <taxon>Eukaryota</taxon>
        <taxon>Metazoa</taxon>
        <taxon>Ecdysozoa</taxon>
        <taxon>Nematoda</taxon>
        <taxon>Chromadorea</taxon>
        <taxon>Rhabditida</taxon>
        <taxon>Tylenchina</taxon>
        <taxon>Panagrolaimomorpha</taxon>
        <taxon>Strongyloidoidea</taxon>
        <taxon>Steinernematidae</taxon>
        <taxon>Steinernema</taxon>
    </lineage>
</organism>
<dbReference type="AlphaFoldDB" id="A0A4U8UKN2"/>
<gene>
    <name evidence="2" type="ORF">L596_001228</name>
</gene>
<sequence>MSTVRGRNKSQRPNIREHSLEKAPALENQASAESSSSDKKTTPSRFQVVVILVAHTGSLGPLIAAYNASNLIFMIDDETTSHDPYAFFSSHNHHRTPPQKSFERRSGKVTVKLLIYSLISK</sequence>
<accession>A0A4U8UKN2</accession>
<comment type="caution">
    <text evidence="2">The sequence shown here is derived from an EMBL/GenBank/DDBJ whole genome shotgun (WGS) entry which is preliminary data.</text>
</comment>
<dbReference type="EMBL" id="AZBU02000001">
    <property type="protein sequence ID" value="TMS33494.1"/>
    <property type="molecule type" value="Genomic_DNA"/>
</dbReference>
<reference evidence="2 3" key="2">
    <citation type="journal article" date="2019" name="G3 (Bethesda)">
        <title>Hybrid Assembly of the Genome of the Entomopathogenic Nematode Steinernema carpocapsae Identifies the X-Chromosome.</title>
        <authorList>
            <person name="Serra L."/>
            <person name="Macchietto M."/>
            <person name="Macias-Munoz A."/>
            <person name="McGill C.J."/>
            <person name="Rodriguez I.M."/>
            <person name="Rodriguez B."/>
            <person name="Murad R."/>
            <person name="Mortazavi A."/>
        </authorList>
    </citation>
    <scope>NUCLEOTIDE SEQUENCE [LARGE SCALE GENOMIC DNA]</scope>
    <source>
        <strain evidence="2 3">ALL</strain>
    </source>
</reference>
<keyword evidence="3" id="KW-1185">Reference proteome</keyword>
<reference evidence="2 3" key="1">
    <citation type="journal article" date="2015" name="Genome Biol.">
        <title>Comparative genomics of Steinernema reveals deeply conserved gene regulatory networks.</title>
        <authorList>
            <person name="Dillman A.R."/>
            <person name="Macchietto M."/>
            <person name="Porter C.F."/>
            <person name="Rogers A."/>
            <person name="Williams B."/>
            <person name="Antoshechkin I."/>
            <person name="Lee M.M."/>
            <person name="Goodwin Z."/>
            <person name="Lu X."/>
            <person name="Lewis E.E."/>
            <person name="Goodrich-Blair H."/>
            <person name="Stock S.P."/>
            <person name="Adams B.J."/>
            <person name="Sternberg P.W."/>
            <person name="Mortazavi A."/>
        </authorList>
    </citation>
    <scope>NUCLEOTIDE SEQUENCE [LARGE SCALE GENOMIC DNA]</scope>
    <source>
        <strain evidence="2 3">ALL</strain>
    </source>
</reference>